<dbReference type="AlphaFoldDB" id="A0A194UY86"/>
<dbReference type="Gene3D" id="4.10.240.10">
    <property type="entry name" value="Zn(2)-C6 fungal-type DNA-binding domain"/>
    <property type="match status" value="1"/>
</dbReference>
<feature type="compositionally biased region" description="Basic and acidic residues" evidence="2">
    <location>
        <begin position="215"/>
        <end position="226"/>
    </location>
</feature>
<feature type="domain" description="Zn(2)-C6 fungal-type" evidence="3">
    <location>
        <begin position="18"/>
        <end position="59"/>
    </location>
</feature>
<evidence type="ECO:0000313" key="4">
    <source>
        <dbReference type="EMBL" id="KUI56579.1"/>
    </source>
</evidence>
<feature type="region of interest" description="Disordered" evidence="2">
    <location>
        <begin position="68"/>
        <end position="94"/>
    </location>
</feature>
<dbReference type="SUPFAM" id="SSF57701">
    <property type="entry name" value="Zn2/Cys6 DNA-binding domain"/>
    <property type="match status" value="1"/>
</dbReference>
<feature type="compositionally biased region" description="Low complexity" evidence="2">
    <location>
        <begin position="196"/>
        <end position="211"/>
    </location>
</feature>
<keyword evidence="1" id="KW-0539">Nucleus</keyword>
<reference evidence="5" key="1">
    <citation type="submission" date="2014-12" db="EMBL/GenBank/DDBJ databases">
        <title>Genome Sequence of Valsa Canker Pathogens Uncovers a Specific Adaption of Colonization on Woody Bark.</title>
        <authorList>
            <person name="Yin Z."/>
            <person name="Liu H."/>
            <person name="Gao X."/>
            <person name="Li Z."/>
            <person name="Song N."/>
            <person name="Ke X."/>
            <person name="Dai Q."/>
            <person name="Wu Y."/>
            <person name="Sun Y."/>
            <person name="Xu J.-R."/>
            <person name="Kang Z.K."/>
            <person name="Wang L."/>
            <person name="Huang L."/>
        </authorList>
    </citation>
    <scope>NUCLEOTIDE SEQUENCE [LARGE SCALE GENOMIC DNA]</scope>
    <source>
        <strain evidence="5">SXYL134</strain>
    </source>
</reference>
<sequence>MSAQKKDISSAPQSRRFACDRCHRQKLRCERSPIIANGNIVVTLGACSRCVKVNVPCQTTTGASTNDTIGVTKSKTKRNKKRTTPPSEVERDARSPPAFMSLTDIGLDDVSPCNNPMFDTNTLSLLDIEHFNFDTADSHNAADRTCSKSLSSAVLDTTLPNRPPESDQEGSAKEGFGSQLDDFAALAYFGNPIPQPGRGNNNPLPTPTNRNQDVTTRDRPPGLRDNRRGRLLELHSLLLNELHCITDADLAQALFSSEGANLPSFDAHISEANIVHRVLFASERLIELLESFRLPVTTQHEPGSRGGHPSWPSSGASDLVARSSESRRVPRLPSSSSSSSLAPASSATGDSTTATSDPSRSCPSTSSSVELPIMISFLSCYVGLLSVYRTIFTHIHEALRSAAYESSSLPSFSFLQSRSKYGGPTASRGPGTGLETERGTRKGGAGRGLLAQLDPPRMSSQHVLRIRIQLEIMTHMLDQIEDAWAGVVSDGDDQQPAPNTTAELLRSHHVHRRTHGLQHRDTGAGSRVLFRRAATMELLQRMLVHEGYDGADDDCRMGLGSLMAILENIRRLLRHTRFV</sequence>
<feature type="region of interest" description="Disordered" evidence="2">
    <location>
        <begin position="299"/>
        <end position="367"/>
    </location>
</feature>
<name>A0A194UY86_CYTMA</name>
<dbReference type="InterPro" id="IPR001138">
    <property type="entry name" value="Zn2Cys6_DnaBD"/>
</dbReference>
<keyword evidence="5" id="KW-1185">Reference proteome</keyword>
<organism evidence="4 5">
    <name type="scientific">Cytospora mali</name>
    <name type="common">Apple Valsa canker fungus</name>
    <name type="synonym">Valsa mali</name>
    <dbReference type="NCBI Taxonomy" id="578113"/>
    <lineage>
        <taxon>Eukaryota</taxon>
        <taxon>Fungi</taxon>
        <taxon>Dikarya</taxon>
        <taxon>Ascomycota</taxon>
        <taxon>Pezizomycotina</taxon>
        <taxon>Sordariomycetes</taxon>
        <taxon>Sordariomycetidae</taxon>
        <taxon>Diaporthales</taxon>
        <taxon>Cytosporaceae</taxon>
        <taxon>Cytospora</taxon>
    </lineage>
</organism>
<dbReference type="Proteomes" id="UP000078576">
    <property type="component" value="Unassembled WGS sequence"/>
</dbReference>
<feature type="compositionally biased region" description="Basic residues" evidence="2">
    <location>
        <begin position="74"/>
        <end position="83"/>
    </location>
</feature>
<feature type="region of interest" description="Disordered" evidence="2">
    <location>
        <begin position="191"/>
        <end position="226"/>
    </location>
</feature>
<accession>A0A194UY86</accession>
<dbReference type="Pfam" id="PF00172">
    <property type="entry name" value="Zn_clus"/>
    <property type="match status" value="1"/>
</dbReference>
<evidence type="ECO:0000256" key="2">
    <source>
        <dbReference type="SAM" id="MobiDB-lite"/>
    </source>
</evidence>
<gene>
    <name evidence="4" type="ORF">VP1G_03931</name>
</gene>
<evidence type="ECO:0000256" key="1">
    <source>
        <dbReference type="ARBA" id="ARBA00023242"/>
    </source>
</evidence>
<feature type="region of interest" description="Disordered" evidence="2">
    <location>
        <begin position="154"/>
        <end position="175"/>
    </location>
</feature>
<dbReference type="PROSITE" id="PS50048">
    <property type="entry name" value="ZN2_CY6_FUNGAL_2"/>
    <property type="match status" value="1"/>
</dbReference>
<dbReference type="STRING" id="694573.A0A194UY86"/>
<evidence type="ECO:0000259" key="3">
    <source>
        <dbReference type="PROSITE" id="PS50048"/>
    </source>
</evidence>
<dbReference type="GO" id="GO:0008270">
    <property type="term" value="F:zinc ion binding"/>
    <property type="evidence" value="ECO:0007669"/>
    <property type="project" value="InterPro"/>
</dbReference>
<dbReference type="EMBL" id="KN714690">
    <property type="protein sequence ID" value="KUI56579.1"/>
    <property type="molecule type" value="Genomic_DNA"/>
</dbReference>
<protein>
    <recommendedName>
        <fullName evidence="3">Zn(2)-C6 fungal-type domain-containing protein</fullName>
    </recommendedName>
</protein>
<dbReference type="SMART" id="SM00066">
    <property type="entry name" value="GAL4"/>
    <property type="match status" value="1"/>
</dbReference>
<dbReference type="OrthoDB" id="3434319at2759"/>
<evidence type="ECO:0000313" key="5">
    <source>
        <dbReference type="Proteomes" id="UP000078576"/>
    </source>
</evidence>
<dbReference type="GO" id="GO:0000981">
    <property type="term" value="F:DNA-binding transcription factor activity, RNA polymerase II-specific"/>
    <property type="evidence" value="ECO:0007669"/>
    <property type="project" value="InterPro"/>
</dbReference>
<proteinExistence type="predicted"/>
<dbReference type="CDD" id="cd00067">
    <property type="entry name" value="GAL4"/>
    <property type="match status" value="1"/>
</dbReference>
<feature type="region of interest" description="Disordered" evidence="2">
    <location>
        <begin position="420"/>
        <end position="447"/>
    </location>
</feature>
<feature type="compositionally biased region" description="Low complexity" evidence="2">
    <location>
        <begin position="331"/>
        <end position="367"/>
    </location>
</feature>
<dbReference type="InterPro" id="IPR036864">
    <property type="entry name" value="Zn2-C6_fun-type_DNA-bd_sf"/>
</dbReference>